<dbReference type="InterPro" id="IPR019428">
    <property type="entry name" value="7TM_GPCR_serpentine_rcpt_Str"/>
</dbReference>
<evidence type="ECO:0000313" key="3">
    <source>
        <dbReference type="Proteomes" id="UP001177023"/>
    </source>
</evidence>
<dbReference type="AlphaFoldDB" id="A0AA36DCD1"/>
<keyword evidence="1" id="KW-0812">Transmembrane</keyword>
<accession>A0AA36DCD1</accession>
<dbReference type="Gene3D" id="1.20.1070.10">
    <property type="entry name" value="Rhodopsin 7-helix transmembrane proteins"/>
    <property type="match status" value="1"/>
</dbReference>
<keyword evidence="1" id="KW-0472">Membrane</keyword>
<evidence type="ECO:0008006" key="4">
    <source>
        <dbReference type="Google" id="ProtNLM"/>
    </source>
</evidence>
<keyword evidence="1" id="KW-1133">Transmembrane helix</keyword>
<reference evidence="2" key="1">
    <citation type="submission" date="2023-06" db="EMBL/GenBank/DDBJ databases">
        <authorList>
            <person name="Delattre M."/>
        </authorList>
    </citation>
    <scope>NUCLEOTIDE SEQUENCE</scope>
    <source>
        <strain evidence="2">AF72</strain>
    </source>
</reference>
<feature type="transmembrane region" description="Helical" evidence="1">
    <location>
        <begin position="6"/>
        <end position="30"/>
    </location>
</feature>
<proteinExistence type="predicted"/>
<dbReference type="EMBL" id="CATQJA010002702">
    <property type="protein sequence ID" value="CAJ0585149.1"/>
    <property type="molecule type" value="Genomic_DNA"/>
</dbReference>
<dbReference type="PANTHER" id="PTHR22943">
    <property type="entry name" value="7-TRANSMEMBRANE DOMAIN RECEPTOR C.ELEGANS"/>
    <property type="match status" value="1"/>
</dbReference>
<dbReference type="Proteomes" id="UP001177023">
    <property type="component" value="Unassembled WGS sequence"/>
</dbReference>
<comment type="caution">
    <text evidence="2">The sequence shown here is derived from an EMBL/GenBank/DDBJ whole genome shotgun (WGS) entry which is preliminary data.</text>
</comment>
<sequence>MTTPKTLQTVHLIECGIGVFLNFVAIYLILNKTSKVVGKYSRLLLCFCLGNLILAVSDCLIVPITLVSERTYLLVTTSDFIENEAVVYYLLVLYCTTFSLAIVLLMCQFVYRYAAVCRNSVVANMQPTKAGILCLAAVVVLCSIWAASSHFAAGCWTAGKEVLVQANRVYSERFQMTDLQKPARQQDGQRPDQEFAEGAICGVGCTGYHPLILQLYPASMRAIIVNVWITNKYRAGLLLGCF</sequence>
<protein>
    <recommendedName>
        <fullName evidence="4">G-protein coupled receptors family 1 profile domain-containing protein</fullName>
    </recommendedName>
</protein>
<dbReference type="SUPFAM" id="SSF81321">
    <property type="entry name" value="Family A G protein-coupled receptor-like"/>
    <property type="match status" value="1"/>
</dbReference>
<organism evidence="2 3">
    <name type="scientific">Mesorhabditis spiculigera</name>
    <dbReference type="NCBI Taxonomy" id="96644"/>
    <lineage>
        <taxon>Eukaryota</taxon>
        <taxon>Metazoa</taxon>
        <taxon>Ecdysozoa</taxon>
        <taxon>Nematoda</taxon>
        <taxon>Chromadorea</taxon>
        <taxon>Rhabditida</taxon>
        <taxon>Rhabditina</taxon>
        <taxon>Rhabditomorpha</taxon>
        <taxon>Rhabditoidea</taxon>
        <taxon>Rhabditidae</taxon>
        <taxon>Mesorhabditinae</taxon>
        <taxon>Mesorhabditis</taxon>
    </lineage>
</organism>
<feature type="non-terminal residue" evidence="2">
    <location>
        <position position="242"/>
    </location>
</feature>
<dbReference type="Pfam" id="PF10326">
    <property type="entry name" value="7TM_GPCR_Str"/>
    <property type="match status" value="1"/>
</dbReference>
<evidence type="ECO:0000313" key="2">
    <source>
        <dbReference type="EMBL" id="CAJ0585149.1"/>
    </source>
</evidence>
<evidence type="ECO:0000256" key="1">
    <source>
        <dbReference type="SAM" id="Phobius"/>
    </source>
</evidence>
<feature type="transmembrane region" description="Helical" evidence="1">
    <location>
        <begin position="132"/>
        <end position="153"/>
    </location>
</feature>
<keyword evidence="3" id="KW-1185">Reference proteome</keyword>
<feature type="transmembrane region" description="Helical" evidence="1">
    <location>
        <begin position="42"/>
        <end position="66"/>
    </location>
</feature>
<dbReference type="PANTHER" id="PTHR22943:SF248">
    <property type="entry name" value="SEVEN TM RECEPTOR"/>
    <property type="match status" value="1"/>
</dbReference>
<gene>
    <name evidence="2" type="ORF">MSPICULIGERA_LOCUS23180</name>
</gene>
<name>A0AA36DCD1_9BILA</name>
<feature type="transmembrane region" description="Helical" evidence="1">
    <location>
        <begin position="86"/>
        <end position="111"/>
    </location>
</feature>